<sequence>MEDRPSLIIKTKKNNIVVITKYNNEIAEHDIQLKLVLGYYWKNDLPFIEKFMELLETVIKRSLNQVFPHKRLSIKYNIESNDDLEEASIYNITLLDVKADDKPLELSGNEITLAGIDNRGTISKMTSFRRKVNETFEKELIFE</sequence>
<dbReference type="RefSeq" id="WP_080460600.1">
    <property type="nucleotide sequence ID" value="NZ_BBET01000028.1"/>
</dbReference>
<accession>A0A1V6N1F7</accession>
<comment type="caution">
    <text evidence="1">The sequence shown here is derived from an EMBL/GenBank/DDBJ whole genome shotgun (WGS) entry which is preliminary data.</text>
</comment>
<dbReference type="OrthoDB" id="76868at2157"/>
<dbReference type="AlphaFoldDB" id="A0A1V6N1F7"/>
<dbReference type="Proteomes" id="UP000191661">
    <property type="component" value="Unassembled WGS sequence"/>
</dbReference>
<protein>
    <submittedName>
        <fullName evidence="1">Uncharacterized protein</fullName>
    </submittedName>
</protein>
<keyword evidence="2" id="KW-1185">Reference proteome</keyword>
<name>A0A1V6N1F7_METAZ</name>
<gene>
    <name evidence="1" type="ORF">MBBAR_13c00100</name>
</gene>
<organism evidence="1 2">
    <name type="scientific">Methanobrevibacter arboriphilus JCM 13429 = DSM 1125</name>
    <dbReference type="NCBI Taxonomy" id="1300164"/>
    <lineage>
        <taxon>Archaea</taxon>
        <taxon>Methanobacteriati</taxon>
        <taxon>Methanobacteriota</taxon>
        <taxon>Methanomada group</taxon>
        <taxon>Methanobacteria</taxon>
        <taxon>Methanobacteriales</taxon>
        <taxon>Methanobacteriaceae</taxon>
        <taxon>Methanobrevibacter</taxon>
    </lineage>
</organism>
<evidence type="ECO:0000313" key="2">
    <source>
        <dbReference type="Proteomes" id="UP000191661"/>
    </source>
</evidence>
<reference evidence="1 2" key="1">
    <citation type="submission" date="2014-12" db="EMBL/GenBank/DDBJ databases">
        <title>Genome sequence of Methanobrevibacter arboriphilicus DH1, DSM1125.</title>
        <authorList>
            <person name="Poehlein A."/>
            <person name="Thauer R.K."/>
            <person name="Seedorf H."/>
            <person name="Daniel R."/>
        </authorList>
    </citation>
    <scope>NUCLEOTIDE SEQUENCE [LARGE SCALE GENOMIC DNA]</scope>
    <source>
        <strain evidence="1 2">DH1</strain>
    </source>
</reference>
<evidence type="ECO:0000313" key="1">
    <source>
        <dbReference type="EMBL" id="OQD58511.1"/>
    </source>
</evidence>
<dbReference type="EMBL" id="JXMW01000013">
    <property type="protein sequence ID" value="OQD58511.1"/>
    <property type="molecule type" value="Genomic_DNA"/>
</dbReference>
<proteinExistence type="predicted"/>